<dbReference type="InterPro" id="IPR035992">
    <property type="entry name" value="Ricin_B-like_lectins"/>
</dbReference>
<feature type="domain" description="Ricin B lectin" evidence="2">
    <location>
        <begin position="210"/>
        <end position="342"/>
    </location>
</feature>
<keyword evidence="1" id="KW-0732">Signal</keyword>
<dbReference type="PROSITE" id="PS50231">
    <property type="entry name" value="RICIN_B_LECTIN"/>
    <property type="match status" value="1"/>
</dbReference>
<gene>
    <name evidence="3" type="ORF">BJ982_001817</name>
</gene>
<dbReference type="Proteomes" id="UP000542210">
    <property type="component" value="Unassembled WGS sequence"/>
</dbReference>
<keyword evidence="4" id="KW-1185">Reference proteome</keyword>
<dbReference type="EMBL" id="JACHND010000001">
    <property type="protein sequence ID" value="MBB4700273.1"/>
    <property type="molecule type" value="Genomic_DNA"/>
</dbReference>
<sequence length="342" mass="37179">MRNKARQFATLALMAAGTLTAGAGLGQAAQAATVPMSSLHEPSDCKAWSSRSDIHQVEASTNIAGHTVKGANWTDLDCGSLTLQVPKGRQSLVTVWLNAETRCAGPVGGWCQSRILADGAELHPVSTTDDPTIFIWDYARPDSGQFHESSLIRTGMIKCPSDHATATCDVKIKVQVRTNAEQTELWVDDTIVRAERLHPTPLPGPTVPTTPKQLVARHSDKCMDATGTVLVQQQTCTNGRGSQEWTFVSTSDGYYNIRASHNGQCLTVGGGNPNDGVSLSHQRCAGAREQEWRITPTDADYFMIVNRRTSKCAVVSNSSMLDGAYIHQRTCDGGHNQQWRFR</sequence>
<dbReference type="InterPro" id="IPR000772">
    <property type="entry name" value="Ricin_B_lectin"/>
</dbReference>
<dbReference type="SUPFAM" id="SSF50370">
    <property type="entry name" value="Ricin B-like lectins"/>
    <property type="match status" value="1"/>
</dbReference>
<dbReference type="Gene3D" id="2.80.10.50">
    <property type="match status" value="1"/>
</dbReference>
<dbReference type="AlphaFoldDB" id="A0A7W7D4U6"/>
<feature type="signal peptide" evidence="1">
    <location>
        <begin position="1"/>
        <end position="23"/>
    </location>
</feature>
<comment type="caution">
    <text evidence="3">The sequence shown here is derived from an EMBL/GenBank/DDBJ whole genome shotgun (WGS) entry which is preliminary data.</text>
</comment>
<reference evidence="3 4" key="1">
    <citation type="submission" date="2020-08" db="EMBL/GenBank/DDBJ databases">
        <title>Sequencing the genomes of 1000 actinobacteria strains.</title>
        <authorList>
            <person name="Klenk H.-P."/>
        </authorList>
    </citation>
    <scope>NUCLEOTIDE SEQUENCE [LARGE SCALE GENOMIC DNA]</scope>
    <source>
        <strain evidence="3 4">DSM 45784</strain>
    </source>
</reference>
<proteinExistence type="predicted"/>
<evidence type="ECO:0000313" key="4">
    <source>
        <dbReference type="Proteomes" id="UP000542210"/>
    </source>
</evidence>
<accession>A0A7W7D4U6</accession>
<dbReference type="CDD" id="cd00161">
    <property type="entry name" value="beta-trefoil_Ricin-like"/>
    <property type="match status" value="1"/>
</dbReference>
<dbReference type="Pfam" id="PF14200">
    <property type="entry name" value="RicinB_lectin_2"/>
    <property type="match status" value="1"/>
</dbReference>
<dbReference type="SMART" id="SM00458">
    <property type="entry name" value="RICIN"/>
    <property type="match status" value="1"/>
</dbReference>
<organism evidence="3 4">
    <name type="scientific">Sphaerisporangium siamense</name>
    <dbReference type="NCBI Taxonomy" id="795645"/>
    <lineage>
        <taxon>Bacteria</taxon>
        <taxon>Bacillati</taxon>
        <taxon>Actinomycetota</taxon>
        <taxon>Actinomycetes</taxon>
        <taxon>Streptosporangiales</taxon>
        <taxon>Streptosporangiaceae</taxon>
        <taxon>Sphaerisporangium</taxon>
    </lineage>
</organism>
<evidence type="ECO:0000313" key="3">
    <source>
        <dbReference type="EMBL" id="MBB4700273.1"/>
    </source>
</evidence>
<evidence type="ECO:0000259" key="2">
    <source>
        <dbReference type="SMART" id="SM00458"/>
    </source>
</evidence>
<name>A0A7W7D4U6_9ACTN</name>
<protein>
    <recommendedName>
        <fullName evidence="2">Ricin B lectin domain-containing protein</fullName>
    </recommendedName>
</protein>
<dbReference type="RefSeq" id="WP_184878319.1">
    <property type="nucleotide sequence ID" value="NZ_BOOV01000030.1"/>
</dbReference>
<feature type="chain" id="PRO_5039707346" description="Ricin B lectin domain-containing protein" evidence="1">
    <location>
        <begin position="24"/>
        <end position="342"/>
    </location>
</feature>
<evidence type="ECO:0000256" key="1">
    <source>
        <dbReference type="SAM" id="SignalP"/>
    </source>
</evidence>